<evidence type="ECO:0000313" key="3">
    <source>
        <dbReference type="Proteomes" id="UP000009136"/>
    </source>
</evidence>
<dbReference type="PANTHER" id="PTHR12957">
    <property type="entry name" value="DEAD/H BOX POLYPEPTIDE 26/DICE1-RELATED"/>
    <property type="match status" value="1"/>
</dbReference>
<evidence type="ECO:0000313" key="2">
    <source>
        <dbReference type="Ensembl" id="ENSBTAP00000063803.2"/>
    </source>
</evidence>
<dbReference type="PANTHER" id="PTHR12957:SF22">
    <property type="entry name" value="INTEGRATOR COMPLEX SUBUNIT 6-LIKE"/>
    <property type="match status" value="1"/>
</dbReference>
<feature type="domain" description="VWFA" evidence="1">
    <location>
        <begin position="3"/>
        <end position="230"/>
    </location>
</feature>
<dbReference type="Proteomes" id="UP000009136">
    <property type="component" value="Unassembled WGS sequence"/>
</dbReference>
<dbReference type="VEuPathDB" id="HostDB:ENSBTAG00000008993"/>
<dbReference type="AlphaFoldDB" id="A0A3Q1M1H5"/>
<dbReference type="InterPro" id="IPR002035">
    <property type="entry name" value="VWF_A"/>
</dbReference>
<dbReference type="Pfam" id="PF25462">
    <property type="entry name" value="Beta-barrel_INTS6"/>
    <property type="match status" value="1"/>
</dbReference>
<dbReference type="PROSITE" id="PS50234">
    <property type="entry name" value="VWFA"/>
    <property type="match status" value="1"/>
</dbReference>
<organism evidence="2 3">
    <name type="scientific">Bos taurus</name>
    <name type="common">Bovine</name>
    <dbReference type="NCBI Taxonomy" id="9913"/>
    <lineage>
        <taxon>Eukaryota</taxon>
        <taxon>Metazoa</taxon>
        <taxon>Chordata</taxon>
        <taxon>Craniata</taxon>
        <taxon>Vertebrata</taxon>
        <taxon>Euteleostomi</taxon>
        <taxon>Mammalia</taxon>
        <taxon>Eutheria</taxon>
        <taxon>Laurasiatheria</taxon>
        <taxon>Artiodactyla</taxon>
        <taxon>Ruminantia</taxon>
        <taxon>Pecora</taxon>
        <taxon>Bovidae</taxon>
        <taxon>Bovinae</taxon>
        <taxon>Bos</taxon>
    </lineage>
</organism>
<gene>
    <name evidence="2" type="primary">INTS6L</name>
</gene>
<dbReference type="Pfam" id="PF13519">
    <property type="entry name" value="VWA_2"/>
    <property type="match status" value="1"/>
</dbReference>
<dbReference type="Pfam" id="PF15300">
    <property type="entry name" value="INT_SG_DDX_CT_C"/>
    <property type="match status" value="1"/>
</dbReference>
<dbReference type="SUPFAM" id="SSF53300">
    <property type="entry name" value="vWA-like"/>
    <property type="match status" value="1"/>
</dbReference>
<dbReference type="InterPro" id="IPR036465">
    <property type="entry name" value="vWFA_dom_sf"/>
</dbReference>
<evidence type="ECO:0000259" key="1">
    <source>
        <dbReference type="PROSITE" id="PS50234"/>
    </source>
</evidence>
<proteinExistence type="predicted"/>
<reference evidence="2" key="3">
    <citation type="submission" date="2025-09" db="UniProtKB">
        <authorList>
            <consortium name="Ensembl"/>
        </authorList>
    </citation>
    <scope>IDENTIFICATION</scope>
    <source>
        <strain evidence="2">Hereford</strain>
    </source>
</reference>
<dbReference type="InterPro" id="IPR051113">
    <property type="entry name" value="Integrator_subunit6"/>
</dbReference>
<reference evidence="2" key="2">
    <citation type="submission" date="2025-08" db="UniProtKB">
        <authorList>
            <consortium name="Ensembl"/>
        </authorList>
    </citation>
    <scope>IDENTIFICATION</scope>
    <source>
        <strain evidence="2">Hereford</strain>
    </source>
</reference>
<accession>A0A3Q1M1H5</accession>
<reference evidence="2" key="1">
    <citation type="submission" date="2018-03" db="EMBL/GenBank/DDBJ databases">
        <title>ARS-UCD1.2.</title>
        <authorList>
            <person name="Rosen B.D."/>
            <person name="Bickhart D.M."/>
            <person name="Koren S."/>
            <person name="Schnabel R.D."/>
            <person name="Hall R."/>
            <person name="Zimin A."/>
            <person name="Dreischer C."/>
            <person name="Schultheiss S."/>
            <person name="Schroeder S.G."/>
            <person name="Elsik C.G."/>
            <person name="Couldrey C."/>
            <person name="Liu G.E."/>
            <person name="Van Tassell C.P."/>
            <person name="Phillippy A.M."/>
            <person name="Smith T.P.L."/>
            <person name="Medrano J.F."/>
        </authorList>
    </citation>
    <scope>NUCLEOTIDE SEQUENCE [LARGE SCALE GENOMIC DNA]</scope>
    <source>
        <strain evidence="2">Hereford</strain>
    </source>
</reference>
<sequence length="810" mass="90593">MPILLFLIDTSASMNQRTDLGTSYLDIAKGAVELFLKVKGGEGRDGGDRGDRYMLVTYREPPYCIKAGWKENHATFMSELKNLQASGLTTLGQALRSSFDLLNLNRLISGIDNYGQGRNPFFLEPSILITITDGNKLTSTSGVQEELHLPLNSPLPGSELTKEPFRWDQRLFALVLRLPGLASTEPEQIGSVPTDESAITQMCEVTGGRSYCVRTQRMLNQCLESLVQKVQSGVVINFEKTGPDPLPIGEDGLMDSSRPSNSFAAQPWHSCHKLIYVRPNSKTGVPVGHWPIPESFWPDQNLPSLPPRTSHPIVRFSCIDCEPMVIDKLPFDKYELEPSPLTQYILERKSPHTCWQVFVTSSGKYNELGYPFGYLKASTTLTCVNLFVMPYNYPVLLPLLDDLFKVHKLKPNLKWRQAFDSYLKTLPPYYLLTKLESERILASVGKKPPQEIGIKVKNHSGGGVSLTHNKNFRKLLKEIIGDTAPRLTELNTKEFAGFQVGLLNKDLKPQTYRNFIVGQDEGNVPVAQMGNYQEYLKDIEGGIPTDEFVAGPQKKVKRPGEVNSALSSKRRRSMSLLLRKPQTPPTVTNHVGGKGPPSASWFPSYSNLIKPTLVYTGVTVTHDVHEEKMENGQISPDGFLSKSASPELMNMAGDGIPPDQVDSLSDDFTSLREDGPMHKPGSNALPGETKNCSVSVDDQKVSVTSALETVPSTLQITPAMAQGINADIKHQLMKEVRKFGRKYERIFTLLEGVQGPLAVKKQFVEFTIRKLQRFKRRVLIQYLEKVLEKIESYHLLNNYLTSCFFCYFPN</sequence>
<dbReference type="InterPro" id="IPR029307">
    <property type="entry name" value="INT_SG_DDX_CT_C"/>
</dbReference>
<dbReference type="InterPro" id="IPR057413">
    <property type="entry name" value="Beta-barrel_INTS6"/>
</dbReference>
<name>A0A3Q1M1H5_BOVIN</name>
<dbReference type="CDD" id="cd00198">
    <property type="entry name" value="vWFA"/>
    <property type="match status" value="1"/>
</dbReference>
<dbReference type="GeneTree" id="ENSGT00390000016655"/>
<dbReference type="FunFam" id="3.40.50.410:FF:000010">
    <property type="entry name" value="Integrator complex subunit 6 like"/>
    <property type="match status" value="1"/>
</dbReference>
<dbReference type="Ensembl" id="ENSBTAT00000082625.2">
    <property type="protein sequence ID" value="ENSBTAP00000063803.2"/>
    <property type="gene ID" value="ENSBTAG00000008993.7"/>
</dbReference>
<protein>
    <submittedName>
        <fullName evidence="2">Integrator complex subunit 6 like</fullName>
    </submittedName>
</protein>
<keyword evidence="3" id="KW-1185">Reference proteome</keyword>
<dbReference type="Bgee" id="ENSBTAG00000008993">
    <property type="expression patterns" value="Expressed in spermatocyte and 88 other cell types or tissues"/>
</dbReference>
<dbReference type="Gene3D" id="3.40.50.410">
    <property type="entry name" value="von Willebrand factor, type A domain"/>
    <property type="match status" value="1"/>
</dbReference>